<sequence length="382" mass="40347">MRQTNGSAVRGAHAGGTGQTSVEGIPALDRAFVRREALSKRADVGQARREGQPLLQRTLAVAKWLVAELNAFRPMRVWTVYSKRHGPLMAAGTAYRMFFSIAALLVAGFSIFGLIAAGNKELQDLVVDTVARSTPGLIATDTQPGLATAEELFDNSSSFGWALAISTATMLITALGWIKGIREGMRGVFGLATVEMNPVVAKARDLGILVLMGIGLVLTSAVGFVAGAALDWILNLLGIASVFGQFATRVVSLLVMLLLDMLVAVVLFRLASSINMPQRALWEAALIAGGGATVLRFFSSQLLGSVGQGNDLLAPFAVILGLFVWFFLLSQVYLIAASWGAVRTGDIEAAEAAAGGARLTLRQRAALKKAQSAPEHDAGWAP</sequence>
<dbReference type="EMBL" id="JADOTZ010000001">
    <property type="protein sequence ID" value="MBG6084023.1"/>
    <property type="molecule type" value="Genomic_DNA"/>
</dbReference>
<gene>
    <name evidence="8" type="ORF">IW252_000790</name>
</gene>
<evidence type="ECO:0000256" key="6">
    <source>
        <dbReference type="SAM" id="MobiDB-lite"/>
    </source>
</evidence>
<feature type="transmembrane region" description="Helical" evidence="7">
    <location>
        <begin position="206"/>
        <end position="234"/>
    </location>
</feature>
<protein>
    <submittedName>
        <fullName evidence="8">Membrane protein</fullName>
    </submittedName>
</protein>
<comment type="subcellular location">
    <subcellularLocation>
        <location evidence="1">Cell membrane</location>
        <topology evidence="1">Multi-pass membrane protein</topology>
    </subcellularLocation>
</comment>
<keyword evidence="5 7" id="KW-0472">Membrane</keyword>
<comment type="caution">
    <text evidence="8">The sequence shown here is derived from an EMBL/GenBank/DDBJ whole genome shotgun (WGS) entry which is preliminary data.</text>
</comment>
<evidence type="ECO:0000313" key="8">
    <source>
        <dbReference type="EMBL" id="MBG6084023.1"/>
    </source>
</evidence>
<keyword evidence="2" id="KW-1003">Cell membrane</keyword>
<dbReference type="AlphaFoldDB" id="A0A931DBW4"/>
<keyword evidence="4 7" id="KW-1133">Transmembrane helix</keyword>
<dbReference type="InterPro" id="IPR017039">
    <property type="entry name" value="Virul_fac_BrkB"/>
</dbReference>
<organism evidence="8 9">
    <name type="scientific">Zhihengliuella flava</name>
    <dbReference type="NCBI Taxonomy" id="1285193"/>
    <lineage>
        <taxon>Bacteria</taxon>
        <taxon>Bacillati</taxon>
        <taxon>Actinomycetota</taxon>
        <taxon>Actinomycetes</taxon>
        <taxon>Micrococcales</taxon>
        <taxon>Micrococcaceae</taxon>
        <taxon>Zhihengliuella</taxon>
    </lineage>
</organism>
<evidence type="ECO:0000256" key="7">
    <source>
        <dbReference type="SAM" id="Phobius"/>
    </source>
</evidence>
<feature type="transmembrane region" description="Helical" evidence="7">
    <location>
        <begin position="312"/>
        <end position="336"/>
    </location>
</feature>
<evidence type="ECO:0000256" key="4">
    <source>
        <dbReference type="ARBA" id="ARBA00022989"/>
    </source>
</evidence>
<dbReference type="PANTHER" id="PTHR30213:SF1">
    <property type="entry name" value="INNER MEMBRANE PROTEIN YHJD"/>
    <property type="match status" value="1"/>
</dbReference>
<dbReference type="GO" id="GO:0005886">
    <property type="term" value="C:plasma membrane"/>
    <property type="evidence" value="ECO:0007669"/>
    <property type="project" value="UniProtKB-SubCell"/>
</dbReference>
<evidence type="ECO:0000256" key="5">
    <source>
        <dbReference type="ARBA" id="ARBA00023136"/>
    </source>
</evidence>
<dbReference type="Proteomes" id="UP000625033">
    <property type="component" value="Unassembled WGS sequence"/>
</dbReference>
<name>A0A931DBW4_9MICC</name>
<dbReference type="PANTHER" id="PTHR30213">
    <property type="entry name" value="INNER MEMBRANE PROTEIN YHJD"/>
    <property type="match status" value="1"/>
</dbReference>
<reference evidence="8" key="1">
    <citation type="submission" date="2020-11" db="EMBL/GenBank/DDBJ databases">
        <title>Sequencing the genomes of 1000 actinobacteria strains.</title>
        <authorList>
            <person name="Klenk H.-P."/>
        </authorList>
    </citation>
    <scope>NUCLEOTIDE SEQUENCE</scope>
    <source>
        <strain evidence="8">DSM 26152</strain>
    </source>
</reference>
<accession>A0A931DBW4</accession>
<dbReference type="RefSeq" id="WP_196835388.1">
    <property type="nucleotide sequence ID" value="NZ_JADOTZ010000001.1"/>
</dbReference>
<feature type="transmembrane region" description="Helical" evidence="7">
    <location>
        <begin position="159"/>
        <end position="178"/>
    </location>
</feature>
<dbReference type="Pfam" id="PF03631">
    <property type="entry name" value="Virul_fac_BrkB"/>
    <property type="match status" value="1"/>
</dbReference>
<feature type="transmembrane region" description="Helical" evidence="7">
    <location>
        <begin position="280"/>
        <end position="300"/>
    </location>
</feature>
<proteinExistence type="predicted"/>
<evidence type="ECO:0000256" key="3">
    <source>
        <dbReference type="ARBA" id="ARBA00022692"/>
    </source>
</evidence>
<evidence type="ECO:0000313" key="9">
    <source>
        <dbReference type="Proteomes" id="UP000625033"/>
    </source>
</evidence>
<keyword evidence="3 7" id="KW-0812">Transmembrane</keyword>
<keyword evidence="9" id="KW-1185">Reference proteome</keyword>
<feature type="transmembrane region" description="Helical" evidence="7">
    <location>
        <begin position="93"/>
        <end position="117"/>
    </location>
</feature>
<feature type="transmembrane region" description="Helical" evidence="7">
    <location>
        <begin position="246"/>
        <end position="268"/>
    </location>
</feature>
<feature type="region of interest" description="Disordered" evidence="6">
    <location>
        <begin position="1"/>
        <end position="22"/>
    </location>
</feature>
<evidence type="ECO:0000256" key="2">
    <source>
        <dbReference type="ARBA" id="ARBA00022475"/>
    </source>
</evidence>
<evidence type="ECO:0000256" key="1">
    <source>
        <dbReference type="ARBA" id="ARBA00004651"/>
    </source>
</evidence>